<dbReference type="SUPFAM" id="SSF46767">
    <property type="entry name" value="Methylated DNA-protein cysteine methyltransferase, C-terminal domain"/>
    <property type="match status" value="1"/>
</dbReference>
<gene>
    <name evidence="3" type="ORF">ACFQ45_09995</name>
</gene>
<evidence type="ECO:0000256" key="1">
    <source>
        <dbReference type="ARBA" id="ARBA00022763"/>
    </source>
</evidence>
<dbReference type="Pfam" id="PF01035">
    <property type="entry name" value="DNA_binding_1"/>
    <property type="match status" value="1"/>
</dbReference>
<proteinExistence type="predicted"/>
<dbReference type="PANTHER" id="PTHR42942">
    <property type="entry name" value="6-O-METHYLGUANINE DNA METHYLTRANSFERASE"/>
    <property type="match status" value="1"/>
</dbReference>
<keyword evidence="4" id="KW-1185">Reference proteome</keyword>
<dbReference type="InterPro" id="IPR014048">
    <property type="entry name" value="MethylDNA_cys_MeTrfase_DNA-bd"/>
</dbReference>
<dbReference type="RefSeq" id="WP_377367217.1">
    <property type="nucleotide sequence ID" value="NZ_JBHTMN010000011.1"/>
</dbReference>
<dbReference type="InterPro" id="IPR036217">
    <property type="entry name" value="MethylDNA_cys_MeTrfase_DNAb"/>
</dbReference>
<name>A0ABW4B2W3_9GAMM</name>
<feature type="domain" description="Methylated-DNA-[protein]-cysteine S-methyltransferase DNA binding" evidence="2">
    <location>
        <begin position="9"/>
        <end position="89"/>
    </location>
</feature>
<keyword evidence="1" id="KW-0227">DNA damage</keyword>
<accession>A0ABW4B2W3</accession>
<evidence type="ECO:0000259" key="2">
    <source>
        <dbReference type="Pfam" id="PF01035"/>
    </source>
</evidence>
<reference evidence="4" key="1">
    <citation type="journal article" date="2019" name="Int. J. Syst. Evol. Microbiol.">
        <title>The Global Catalogue of Microorganisms (GCM) 10K type strain sequencing project: providing services to taxonomists for standard genome sequencing and annotation.</title>
        <authorList>
            <consortium name="The Broad Institute Genomics Platform"/>
            <consortium name="The Broad Institute Genome Sequencing Center for Infectious Disease"/>
            <person name="Wu L."/>
            <person name="Ma J."/>
        </authorList>
    </citation>
    <scope>NUCLEOTIDE SEQUENCE [LARGE SCALE GENOMIC DNA]</scope>
    <source>
        <strain evidence="4">JCM 30774</strain>
    </source>
</reference>
<protein>
    <submittedName>
        <fullName evidence="3">MGMT family protein</fullName>
    </submittedName>
</protein>
<organism evidence="3 4">
    <name type="scientific">Rhodanobacter aciditrophus</name>
    <dbReference type="NCBI Taxonomy" id="1623218"/>
    <lineage>
        <taxon>Bacteria</taxon>
        <taxon>Pseudomonadati</taxon>
        <taxon>Pseudomonadota</taxon>
        <taxon>Gammaproteobacteria</taxon>
        <taxon>Lysobacterales</taxon>
        <taxon>Rhodanobacteraceae</taxon>
        <taxon>Rhodanobacter</taxon>
    </lineage>
</organism>
<dbReference type="Proteomes" id="UP001597059">
    <property type="component" value="Unassembled WGS sequence"/>
</dbReference>
<comment type="caution">
    <text evidence="3">The sequence shown here is derived from an EMBL/GenBank/DDBJ whole genome shotgun (WGS) entry which is preliminary data.</text>
</comment>
<evidence type="ECO:0000313" key="3">
    <source>
        <dbReference type="EMBL" id="MFD1383700.1"/>
    </source>
</evidence>
<dbReference type="InterPro" id="IPR036388">
    <property type="entry name" value="WH-like_DNA-bd_sf"/>
</dbReference>
<dbReference type="Gene3D" id="1.10.10.10">
    <property type="entry name" value="Winged helix-like DNA-binding domain superfamily/Winged helix DNA-binding domain"/>
    <property type="match status" value="1"/>
</dbReference>
<dbReference type="CDD" id="cd06445">
    <property type="entry name" value="ATase"/>
    <property type="match status" value="1"/>
</dbReference>
<evidence type="ECO:0000313" key="4">
    <source>
        <dbReference type="Proteomes" id="UP001597059"/>
    </source>
</evidence>
<sequence length="103" mass="11798">MPNQEMDSFKSKVIFILSHLPAGHVISYGELAKQAGRPNNARQVGKILKELPKDTKLPWYRVVNSKRYISFTEGTEAYRRQRSALEQEGWVISGQRLIIKEAP</sequence>
<dbReference type="InterPro" id="IPR052520">
    <property type="entry name" value="ATL_DNA_repair"/>
</dbReference>
<dbReference type="EMBL" id="JBHTMN010000011">
    <property type="protein sequence ID" value="MFD1383700.1"/>
    <property type="molecule type" value="Genomic_DNA"/>
</dbReference>
<dbReference type="PANTHER" id="PTHR42942:SF1">
    <property type="entry name" value="ALKYLTRANSFERASE-LIKE PROTEIN 1"/>
    <property type="match status" value="1"/>
</dbReference>